<gene>
    <name evidence="1" type="ORF">AaE_004782</name>
</gene>
<dbReference type="Gene3D" id="2.40.128.680">
    <property type="match status" value="1"/>
</dbReference>
<dbReference type="InterPro" id="IPR013924">
    <property type="entry name" value="RNase_H2_suC"/>
</dbReference>
<name>A0A6A5A403_APHAT</name>
<dbReference type="Proteomes" id="UP000469452">
    <property type="component" value="Unassembled WGS sequence"/>
</dbReference>
<evidence type="ECO:0000313" key="2">
    <source>
        <dbReference type="Proteomes" id="UP000469452"/>
    </source>
</evidence>
<dbReference type="PANTHER" id="PTHR47204:SF1">
    <property type="entry name" value="RIBONUCLEASE H2 SUBUNIT C"/>
    <property type="match status" value="1"/>
</dbReference>
<evidence type="ECO:0000313" key="1">
    <source>
        <dbReference type="EMBL" id="KAF0756031.1"/>
    </source>
</evidence>
<comment type="caution">
    <text evidence="1">The sequence shown here is derived from an EMBL/GenBank/DDBJ whole genome shotgun (WGS) entry which is preliminary data.</text>
</comment>
<proteinExistence type="predicted"/>
<dbReference type="EMBL" id="VJMI01010357">
    <property type="protein sequence ID" value="KAF0756031.1"/>
    <property type="molecule type" value="Genomic_DNA"/>
</dbReference>
<dbReference type="Pfam" id="PF08615">
    <property type="entry name" value="RNase_H2_suC"/>
    <property type="match status" value="1"/>
</dbReference>
<dbReference type="GO" id="GO:0006401">
    <property type="term" value="P:RNA catabolic process"/>
    <property type="evidence" value="ECO:0007669"/>
    <property type="project" value="InterPro"/>
</dbReference>
<dbReference type="AlphaFoldDB" id="A0A6A5A403"/>
<dbReference type="CDD" id="cd09271">
    <property type="entry name" value="RNase_H2-C"/>
    <property type="match status" value="1"/>
</dbReference>
<sequence length="181" mass="20148">MIAMEVDLCDDSSRTNSKSSTVIGWQNMQCIFPPTPTRNMSNQRQKLCATRCPLPPATEERVHLLPCRVKHDGKAPISSYFVVDETSNMARFRGVQLQGNAVDLHALGYSGLLVIDEGLRDESNASHAFGEPDDTSASTIWELDGHFATIVDWQTKDSQSHEPLSSRLESWSRYAAAIHDE</sequence>
<organism evidence="1 2">
    <name type="scientific">Aphanomyces astaci</name>
    <name type="common">Crayfish plague agent</name>
    <dbReference type="NCBI Taxonomy" id="112090"/>
    <lineage>
        <taxon>Eukaryota</taxon>
        <taxon>Sar</taxon>
        <taxon>Stramenopiles</taxon>
        <taxon>Oomycota</taxon>
        <taxon>Saprolegniomycetes</taxon>
        <taxon>Saprolegniales</taxon>
        <taxon>Verrucalvaceae</taxon>
        <taxon>Aphanomyces</taxon>
    </lineage>
</organism>
<dbReference type="PANTHER" id="PTHR47204">
    <property type="entry name" value="OS02G0168900 PROTEIN"/>
    <property type="match status" value="1"/>
</dbReference>
<accession>A0A6A5A403</accession>
<reference evidence="1 2" key="1">
    <citation type="submission" date="2019-06" db="EMBL/GenBank/DDBJ databases">
        <title>Genomics analysis of Aphanomyces spp. identifies a new class of oomycete effector associated with host adaptation.</title>
        <authorList>
            <person name="Gaulin E."/>
        </authorList>
    </citation>
    <scope>NUCLEOTIDE SEQUENCE [LARGE SCALE GENOMIC DNA]</scope>
    <source>
        <strain evidence="1 2">E</strain>
    </source>
</reference>
<protein>
    <submittedName>
        <fullName evidence="1">Uncharacterized protein</fullName>
    </submittedName>
</protein>
<dbReference type="GO" id="GO:0032299">
    <property type="term" value="C:ribonuclease H2 complex"/>
    <property type="evidence" value="ECO:0007669"/>
    <property type="project" value="InterPro"/>
</dbReference>
<dbReference type="VEuPathDB" id="FungiDB:H257_17142"/>